<dbReference type="Proteomes" id="UP000284731">
    <property type="component" value="Unassembled WGS sequence"/>
</dbReference>
<sequence>MSKIKIGEEQISDEYYDLERRTEIKAASNRLKKQFLTWRECEIVYSLQHRKLLKLADEAGAIYRFDGVVLINREIFEAYLKQFRQELLALKEMLEEYRLSLNG</sequence>
<proteinExistence type="predicted"/>
<evidence type="ECO:0000313" key="2">
    <source>
        <dbReference type="Proteomes" id="UP000284731"/>
    </source>
</evidence>
<gene>
    <name evidence="1" type="ORF">DWX20_00160</name>
</gene>
<dbReference type="RefSeq" id="WP_118764022.1">
    <property type="nucleotide sequence ID" value="NZ_CABJCF010000001.1"/>
</dbReference>
<name>A0A412PH63_9FIRM</name>
<comment type="caution">
    <text evidence="1">The sequence shown here is derived from an EMBL/GenBank/DDBJ whole genome shotgun (WGS) entry which is preliminary data.</text>
</comment>
<dbReference type="Pfam" id="PF20063">
    <property type="entry name" value="DUF6462"/>
    <property type="match status" value="1"/>
</dbReference>
<accession>A0A412PH63</accession>
<dbReference type="InterPro" id="IPR045591">
    <property type="entry name" value="DUF6462"/>
</dbReference>
<reference evidence="1 2" key="1">
    <citation type="submission" date="2018-08" db="EMBL/GenBank/DDBJ databases">
        <title>A genome reference for cultivated species of the human gut microbiota.</title>
        <authorList>
            <person name="Zou Y."/>
            <person name="Xue W."/>
            <person name="Luo G."/>
        </authorList>
    </citation>
    <scope>NUCLEOTIDE SEQUENCE [LARGE SCALE GENOMIC DNA]</scope>
    <source>
        <strain evidence="1 2">AF18-46</strain>
    </source>
</reference>
<dbReference type="EMBL" id="QRWX01000001">
    <property type="protein sequence ID" value="RGT57499.1"/>
    <property type="molecule type" value="Genomic_DNA"/>
</dbReference>
<evidence type="ECO:0000313" key="1">
    <source>
        <dbReference type="EMBL" id="RGT57499.1"/>
    </source>
</evidence>
<dbReference type="AlphaFoldDB" id="A0A412PH63"/>
<protein>
    <submittedName>
        <fullName evidence="1">Uncharacterized protein</fullName>
    </submittedName>
</protein>
<organism evidence="1 2">
    <name type="scientific">Solobacterium moorei</name>
    <dbReference type="NCBI Taxonomy" id="102148"/>
    <lineage>
        <taxon>Bacteria</taxon>
        <taxon>Bacillati</taxon>
        <taxon>Bacillota</taxon>
        <taxon>Erysipelotrichia</taxon>
        <taxon>Erysipelotrichales</taxon>
        <taxon>Erysipelotrichaceae</taxon>
        <taxon>Solobacterium</taxon>
    </lineage>
</organism>